<dbReference type="OrthoDB" id="467573at2"/>
<accession>A0A0V7ZMV3</accession>
<dbReference type="EMBL" id="LMTZ01000101">
    <property type="protein sequence ID" value="KST66016.1"/>
    <property type="molecule type" value="Genomic_DNA"/>
</dbReference>
<protein>
    <recommendedName>
        <fullName evidence="1">Formyl transferase N-terminal domain-containing protein</fullName>
    </recommendedName>
</protein>
<dbReference type="AlphaFoldDB" id="A0A0V7ZMV3"/>
<dbReference type="GO" id="GO:0005829">
    <property type="term" value="C:cytosol"/>
    <property type="evidence" value="ECO:0007669"/>
    <property type="project" value="TreeGrafter"/>
</dbReference>
<sequence>MRIAIITQEDPFYLPPALNTLCQTQKDNIVALIVTPSFNEKITSTAKRLYHFYGAFDFSRLLAYYAWAKALNHLNYWRPLTRPYSASEIAHRYDIDLYQPSKINAANFVDTLKHKIRPDLLVSVAASQILKKSVLEVPPLGCINLHSAPLPRYQGMMPNFWTMVNNEPEATVTIHYMVEKLDAGDIILQKSVPINPSDSLHDLMVRSKIIGAKALLEAIDKIEAGTVDAKPQDSTQATYFSFPTRKDAHRLRFQGRRLL</sequence>
<comment type="caution">
    <text evidence="2">The sequence shown here is derived from an EMBL/GenBank/DDBJ whole genome shotgun (WGS) entry which is preliminary data.</text>
</comment>
<gene>
    <name evidence="2" type="ORF">BC008_23875</name>
</gene>
<dbReference type="GO" id="GO:0004479">
    <property type="term" value="F:methionyl-tRNA formyltransferase activity"/>
    <property type="evidence" value="ECO:0007669"/>
    <property type="project" value="TreeGrafter"/>
</dbReference>
<organism evidence="2 3">
    <name type="scientific">Mastigocoleus testarum BC008</name>
    <dbReference type="NCBI Taxonomy" id="371196"/>
    <lineage>
        <taxon>Bacteria</taxon>
        <taxon>Bacillati</taxon>
        <taxon>Cyanobacteriota</taxon>
        <taxon>Cyanophyceae</taxon>
        <taxon>Nostocales</taxon>
        <taxon>Hapalosiphonaceae</taxon>
        <taxon>Mastigocoleus</taxon>
    </lineage>
</organism>
<dbReference type="RefSeq" id="WP_058183917.1">
    <property type="nucleotide sequence ID" value="NZ_LMTZ01000101.1"/>
</dbReference>
<keyword evidence="3" id="KW-1185">Reference proteome</keyword>
<dbReference type="Pfam" id="PF00551">
    <property type="entry name" value="Formyl_trans_N"/>
    <property type="match status" value="1"/>
</dbReference>
<dbReference type="Gene3D" id="3.40.50.12230">
    <property type="match status" value="1"/>
</dbReference>
<dbReference type="InterPro" id="IPR036477">
    <property type="entry name" value="Formyl_transf_N_sf"/>
</dbReference>
<dbReference type="PANTHER" id="PTHR11138:SF5">
    <property type="entry name" value="METHIONYL-TRNA FORMYLTRANSFERASE, MITOCHONDRIAL"/>
    <property type="match status" value="1"/>
</dbReference>
<dbReference type="InterPro" id="IPR002376">
    <property type="entry name" value="Formyl_transf_N"/>
</dbReference>
<evidence type="ECO:0000259" key="1">
    <source>
        <dbReference type="Pfam" id="PF00551"/>
    </source>
</evidence>
<reference evidence="2 3" key="1">
    <citation type="journal article" date="2015" name="Genome Announc.">
        <title>Draft Genome of the Euendolithic (true boring) Cyanobacterium Mastigocoleus testarum strain BC008.</title>
        <authorList>
            <person name="Guida B.S."/>
            <person name="Garcia-Pichel F."/>
        </authorList>
    </citation>
    <scope>NUCLEOTIDE SEQUENCE [LARGE SCALE GENOMIC DNA]</scope>
    <source>
        <strain evidence="2 3">BC008</strain>
    </source>
</reference>
<name>A0A0V7ZMV3_9CYAN</name>
<dbReference type="SUPFAM" id="SSF53328">
    <property type="entry name" value="Formyltransferase"/>
    <property type="match status" value="1"/>
</dbReference>
<dbReference type="PANTHER" id="PTHR11138">
    <property type="entry name" value="METHIONYL-TRNA FORMYLTRANSFERASE"/>
    <property type="match status" value="1"/>
</dbReference>
<dbReference type="Proteomes" id="UP000053372">
    <property type="component" value="Unassembled WGS sequence"/>
</dbReference>
<proteinExistence type="predicted"/>
<feature type="domain" description="Formyl transferase N-terminal" evidence="1">
    <location>
        <begin position="94"/>
        <end position="219"/>
    </location>
</feature>
<evidence type="ECO:0000313" key="3">
    <source>
        <dbReference type="Proteomes" id="UP000053372"/>
    </source>
</evidence>
<evidence type="ECO:0000313" key="2">
    <source>
        <dbReference type="EMBL" id="KST66016.1"/>
    </source>
</evidence>